<evidence type="ECO:0000256" key="2">
    <source>
        <dbReference type="ARBA" id="ARBA00022723"/>
    </source>
</evidence>
<evidence type="ECO:0000256" key="9">
    <source>
        <dbReference type="ARBA" id="ARBA00023158"/>
    </source>
</evidence>
<keyword evidence="2" id="KW-0479">Metal-binding</keyword>
<feature type="domain" description="RNase III" evidence="13">
    <location>
        <begin position="1638"/>
        <end position="1866"/>
    </location>
</feature>
<dbReference type="PANTHER" id="PTHR14950:SF37">
    <property type="entry name" value="ENDORIBONUCLEASE DICER"/>
    <property type="match status" value="1"/>
</dbReference>
<dbReference type="InterPro" id="IPR038248">
    <property type="entry name" value="Dicer_dimer_sf"/>
</dbReference>
<dbReference type="GO" id="GO:0003723">
    <property type="term" value="F:RNA binding"/>
    <property type="evidence" value="ECO:0007669"/>
    <property type="project" value="UniProtKB-UniRule"/>
</dbReference>
<dbReference type="GO" id="GO:0003677">
    <property type="term" value="F:DNA binding"/>
    <property type="evidence" value="ECO:0007669"/>
    <property type="project" value="InterPro"/>
</dbReference>
<dbReference type="Proteomes" id="UP001145021">
    <property type="component" value="Unassembled WGS sequence"/>
</dbReference>
<keyword evidence="5" id="KW-0378">Hydrolase</keyword>
<dbReference type="InterPro" id="IPR014001">
    <property type="entry name" value="Helicase_ATP-bd"/>
</dbReference>
<dbReference type="InterPro" id="IPR006935">
    <property type="entry name" value="Helicase/UvrB_N"/>
</dbReference>
<evidence type="ECO:0000256" key="8">
    <source>
        <dbReference type="ARBA" id="ARBA00022842"/>
    </source>
</evidence>
<dbReference type="GO" id="GO:0004525">
    <property type="term" value="F:ribonuclease III activity"/>
    <property type="evidence" value="ECO:0007669"/>
    <property type="project" value="InterPro"/>
</dbReference>
<evidence type="ECO:0000313" key="18">
    <source>
        <dbReference type="Proteomes" id="UP001145021"/>
    </source>
</evidence>
<feature type="compositionally biased region" description="Polar residues" evidence="12">
    <location>
        <begin position="1455"/>
        <end position="1464"/>
    </location>
</feature>
<dbReference type="GO" id="GO:0046872">
    <property type="term" value="F:metal ion binding"/>
    <property type="evidence" value="ECO:0007669"/>
    <property type="project" value="UniProtKB-KW"/>
</dbReference>
<evidence type="ECO:0000313" key="17">
    <source>
        <dbReference type="EMBL" id="KAJ1644468.1"/>
    </source>
</evidence>
<dbReference type="InterPro" id="IPR036389">
    <property type="entry name" value="RNase_III_sf"/>
</dbReference>
<feature type="domain" description="RNase III" evidence="13">
    <location>
        <begin position="1302"/>
        <end position="1543"/>
    </location>
</feature>
<feature type="domain" description="Helicase ATP-binding" evidence="14">
    <location>
        <begin position="37"/>
        <end position="230"/>
    </location>
</feature>
<protein>
    <submittedName>
        <fullName evidence="17">Dicer-like protein 1</fullName>
    </submittedName>
</protein>
<keyword evidence="8" id="KW-0460">Magnesium</keyword>
<accession>A0A9W7XKA7</accession>
<feature type="domain" description="Helicase C-terminal" evidence="15">
    <location>
        <begin position="483"/>
        <end position="670"/>
    </location>
</feature>
<dbReference type="Gene3D" id="3.30.160.380">
    <property type="entry name" value="Dicer dimerisation domain"/>
    <property type="match status" value="1"/>
</dbReference>
<evidence type="ECO:0000256" key="7">
    <source>
        <dbReference type="ARBA" id="ARBA00022840"/>
    </source>
</evidence>
<keyword evidence="11" id="KW-0694">RNA-binding</keyword>
<dbReference type="InterPro" id="IPR001650">
    <property type="entry name" value="Helicase_C-like"/>
</dbReference>
<dbReference type="Pfam" id="PF04851">
    <property type="entry name" value="ResIII"/>
    <property type="match status" value="1"/>
</dbReference>
<dbReference type="CDD" id="cd00593">
    <property type="entry name" value="RIBOc"/>
    <property type="match status" value="2"/>
</dbReference>
<evidence type="ECO:0000256" key="5">
    <source>
        <dbReference type="ARBA" id="ARBA00022801"/>
    </source>
</evidence>
<dbReference type="Pfam" id="PF03368">
    <property type="entry name" value="Dicer_dimer"/>
    <property type="match status" value="1"/>
</dbReference>
<comment type="cofactor">
    <cofactor evidence="1">
        <name>Mn(2+)</name>
        <dbReference type="ChEBI" id="CHEBI:29035"/>
    </cofactor>
</comment>
<feature type="compositionally biased region" description="Low complexity" evidence="12">
    <location>
        <begin position="1438"/>
        <end position="1454"/>
    </location>
</feature>
<feature type="domain" description="Dicer dsRNA-binding fold" evidence="16">
    <location>
        <begin position="792"/>
        <end position="912"/>
    </location>
</feature>
<keyword evidence="10" id="KW-0464">Manganese</keyword>
<dbReference type="PROSITE" id="PS00517">
    <property type="entry name" value="RNASE_3_1"/>
    <property type="match status" value="1"/>
</dbReference>
<feature type="region of interest" description="Disordered" evidence="12">
    <location>
        <begin position="821"/>
        <end position="843"/>
    </location>
</feature>
<dbReference type="SMART" id="SM00487">
    <property type="entry name" value="DEXDc"/>
    <property type="match status" value="1"/>
</dbReference>
<feature type="region of interest" description="Disordered" evidence="12">
    <location>
        <begin position="321"/>
        <end position="369"/>
    </location>
</feature>
<feature type="region of interest" description="Disordered" evidence="12">
    <location>
        <begin position="1434"/>
        <end position="1468"/>
    </location>
</feature>
<evidence type="ECO:0000259" key="16">
    <source>
        <dbReference type="PROSITE" id="PS51327"/>
    </source>
</evidence>
<dbReference type="PROSITE" id="PS51194">
    <property type="entry name" value="HELICASE_CTER"/>
    <property type="match status" value="1"/>
</dbReference>
<organism evidence="17 18">
    <name type="scientific">Coemansia asiatica</name>
    <dbReference type="NCBI Taxonomy" id="1052880"/>
    <lineage>
        <taxon>Eukaryota</taxon>
        <taxon>Fungi</taxon>
        <taxon>Fungi incertae sedis</taxon>
        <taxon>Zoopagomycota</taxon>
        <taxon>Kickxellomycotina</taxon>
        <taxon>Kickxellomycetes</taxon>
        <taxon>Kickxellales</taxon>
        <taxon>Kickxellaceae</taxon>
        <taxon>Coemansia</taxon>
    </lineage>
</organism>
<dbReference type="GO" id="GO:0005524">
    <property type="term" value="F:ATP binding"/>
    <property type="evidence" value="ECO:0007669"/>
    <property type="project" value="UniProtKB-KW"/>
</dbReference>
<dbReference type="PANTHER" id="PTHR14950">
    <property type="entry name" value="DICER-RELATED"/>
    <property type="match status" value="1"/>
</dbReference>
<dbReference type="GO" id="GO:0006396">
    <property type="term" value="P:RNA processing"/>
    <property type="evidence" value="ECO:0007669"/>
    <property type="project" value="InterPro"/>
</dbReference>
<dbReference type="SMART" id="SM00490">
    <property type="entry name" value="HELICc"/>
    <property type="match status" value="1"/>
</dbReference>
<dbReference type="InterPro" id="IPR000999">
    <property type="entry name" value="RNase_III_dom"/>
</dbReference>
<comment type="similarity">
    <text evidence="11">Belongs to the helicase family. Dicer subfamily.</text>
</comment>
<dbReference type="Gene3D" id="1.10.1520.10">
    <property type="entry name" value="Ribonuclease III domain"/>
    <property type="match status" value="2"/>
</dbReference>
<name>A0A9W7XKA7_9FUNG</name>
<keyword evidence="4" id="KW-0547">Nucleotide-binding</keyword>
<sequence length="2027" mass="225405">MPIDALLDSMLAEDNSAISEQEEWHSSIQPRDYQLALFLEALQDNSFVMLETGTGKTLVSVMLIQWFARRAQSIENHKQSISSANSQNQRKRRKIRVFLNNTVDLVYQQARVISENTNQQVDTFVGSMGINDWDDKVWSKQWDSVSVLVMTHQVLLNALRAGRARLADIDLLIFDECHHARGNHPYALIMREFYDRCDPASRPHVFGMTASPLNSKETASESVQNLQAVLDSRLCTVDLTARTDSLGSKQIHLCYEYRLSPEFPQTQLTMAIEEQCRGCQTIEPASKLVAYVLPSLGPYGVDQMWHHFIRQWHRRTLLRPATTDRPVNPPLNPPASLSCSPISTPAERPSSAFQQSARGSSDADQLSPDLSDVDRYFDARDAVQQQQYMDEYGCSDKDAVSENIEDISFLKQALTIDNMFGGKPYRNLDQLVGNQTDAVLIGTEKLTELDADHASDMHPTPLLRALSLYRKPWDQLRSQLSPQVNRLFGILYQWRDRPKDLRGIVFTSRRITAVLLVYIISQISEFSYIQSEVLLGGSSKQNSSIANRPIRGGSVRAANQAVLADFAKGRLNLIFATQVAEEGVDIQPCNLVIRFDMPDTATSLIQSRGRARMSGSQFIVMVPEIDAEQKASAATASTATAIADADAGQSSSSEISKTNPMVVTWESESDQESDAGHLNMALDKSSRSSSNRQKTYADYLRLVSLEECLREWCLVAATKHEGKDSGNVIISSRTHEEYGCRLRRMRMLLTIESSSYHLEATVQDEPWIERRDSTGRIYTIKSTNACITYLSASSIVQRYIQLLPQDDYFKLQLDVEYEQKTVEQPRPQENTAVQDGPSTTLRKKQPKPAFLTIYRCVLSLPSNAALRKVVGPYMPKKKLAKQAAVYRAAKKLHQLGAIDDNLIPACSVSSDINDVADEPELSAETAKTKGVRASVQEYSIAMPSAFISPLPRTDTAGSGYVPFAWHIYKIKLDHPLSTTCLELAIATAQSLPPDTAVPLYIDQYAKGKTDLDTTQSLICPMYIGKQTLEYAQVDALASFSSKLLMRVTQMALVWETEEIGFLMGPLLSDGTGIDLDLAESFFKFRNTLFYTSDTGSDYSHFHKQMIMDGLDHGKLKIVERICDDADIYTNMTEYHARSSGVAVSDSPNYEPVADTDTASISQVTGTEQTCKSNNAPKKLTKKQKSSKLLAKSMSDWTFVKRLNTMLPSQDIGQGVPIFKVKQMLIMLNYLTTSISHLNSTVVSGINDVEDDTDALSQSLSSPNDALAYPDSLYSSPFFCVAEPITISDVFTISVIPSFLLRLEHVLLAANVKQRLGLAAKTETVRQAITAASANTDVNYERLETLGDSVLKYITTIMLFVCYPSDHEGLLTSRRSQLVSNANLFSISKRLNLPEHIVSRVFSRRDIRFPGIGWQRLKNVPRKWVAFVENSLKKEGSEESQSQSQSDNNDSTGSSAVDNSDSGLDSKQDTFSALSSSTSLSSDFSISSKSTDEIVDRFKMEKATLNPKGQKLTMPACSRKHRLSEKTVADIVESLLGASLVDGGLEGALAAARSLGIAKSRWVSWHCFNDVWQANNVKRRHEMEKLTGLCAAMIANADRLPNSEELMQEIEMDQQDIIYSQAQMQLAHGLTTNGSDQWVRDIEAGLGYTFRNQALLIEALTHCSVSDSTSDSYQRLEFLGDAILDFFVTKRYFEYRPELRPYRITLVKHIAVSNDLLSIVTVCHGFHRYIRHRSEVLAQALRDYEVRLGHARSVWARSKQQVTSDADDMASPELDSEISGYGSEKSNLSFSSWEDSMNATTVAAAAMGNEATTTERPVKVRRRAATANDASDMYRDLPPECWNMVPAPKILGDIFESLLGAVYVDSGMDNNVAQAVYERLLCPFLDRFVDSGKLSLHPVIQCLLVCQGWGCDLITWTSRANSDQLEFFNKHICEVKAHGQVVATGMGESPRHAKFNATSLFLHKIGAIAPDALSGELKTMHKHVADSDAIERLLRPICTCAERRAEAAANANSVAAAAAMMDIETAET</sequence>
<evidence type="ECO:0000256" key="1">
    <source>
        <dbReference type="ARBA" id="ARBA00001936"/>
    </source>
</evidence>
<keyword evidence="3" id="KW-0677">Repeat</keyword>
<dbReference type="GO" id="GO:0004386">
    <property type="term" value="F:helicase activity"/>
    <property type="evidence" value="ECO:0007669"/>
    <property type="project" value="UniProtKB-KW"/>
</dbReference>
<dbReference type="SUPFAM" id="SSF52540">
    <property type="entry name" value="P-loop containing nucleoside triphosphate hydrolases"/>
    <property type="match status" value="1"/>
</dbReference>
<evidence type="ECO:0000259" key="14">
    <source>
        <dbReference type="PROSITE" id="PS51192"/>
    </source>
</evidence>
<comment type="caution">
    <text evidence="17">The sequence shown here is derived from an EMBL/GenBank/DDBJ whole genome shotgun (WGS) entry which is preliminary data.</text>
</comment>
<evidence type="ECO:0000259" key="13">
    <source>
        <dbReference type="PROSITE" id="PS50142"/>
    </source>
</evidence>
<proteinExistence type="inferred from homology"/>
<evidence type="ECO:0000256" key="11">
    <source>
        <dbReference type="PROSITE-ProRule" id="PRU00657"/>
    </source>
</evidence>
<dbReference type="Gene3D" id="3.40.50.300">
    <property type="entry name" value="P-loop containing nucleotide triphosphate hydrolases"/>
    <property type="match status" value="2"/>
</dbReference>
<gene>
    <name evidence="17" type="primary">dcl1</name>
    <name evidence="17" type="ORF">LPJ64_003862</name>
</gene>
<dbReference type="InterPro" id="IPR005034">
    <property type="entry name" value="Dicer_dimerisation"/>
</dbReference>
<dbReference type="GO" id="GO:0031047">
    <property type="term" value="P:regulatory ncRNA-mediated gene silencing"/>
    <property type="evidence" value="ECO:0007669"/>
    <property type="project" value="UniProtKB-KW"/>
</dbReference>
<dbReference type="PROSITE" id="PS51327">
    <property type="entry name" value="DICER_DSRBF"/>
    <property type="match status" value="1"/>
</dbReference>
<dbReference type="SUPFAM" id="SSF69065">
    <property type="entry name" value="RNase III domain-like"/>
    <property type="match status" value="2"/>
</dbReference>
<evidence type="ECO:0000256" key="6">
    <source>
        <dbReference type="ARBA" id="ARBA00022806"/>
    </source>
</evidence>
<dbReference type="PROSITE" id="PS51192">
    <property type="entry name" value="HELICASE_ATP_BIND_1"/>
    <property type="match status" value="1"/>
</dbReference>
<evidence type="ECO:0000256" key="10">
    <source>
        <dbReference type="ARBA" id="ARBA00023211"/>
    </source>
</evidence>
<dbReference type="Pfam" id="PF00271">
    <property type="entry name" value="Helicase_C"/>
    <property type="match status" value="1"/>
</dbReference>
<reference evidence="17" key="1">
    <citation type="submission" date="2022-07" db="EMBL/GenBank/DDBJ databases">
        <title>Phylogenomic reconstructions and comparative analyses of Kickxellomycotina fungi.</title>
        <authorList>
            <person name="Reynolds N.K."/>
            <person name="Stajich J.E."/>
            <person name="Barry K."/>
            <person name="Grigoriev I.V."/>
            <person name="Crous P."/>
            <person name="Smith M.E."/>
        </authorList>
    </citation>
    <scope>NUCLEOTIDE SEQUENCE</scope>
    <source>
        <strain evidence="17">NBRC 105413</strain>
    </source>
</reference>
<dbReference type="SMART" id="SM00535">
    <property type="entry name" value="RIBOc"/>
    <property type="match status" value="2"/>
</dbReference>
<dbReference type="Pfam" id="PF00636">
    <property type="entry name" value="Ribonuclease_3"/>
    <property type="match status" value="2"/>
</dbReference>
<feature type="compositionally biased region" description="Polar residues" evidence="12">
    <location>
        <begin position="827"/>
        <end position="840"/>
    </location>
</feature>
<keyword evidence="18" id="KW-1185">Reference proteome</keyword>
<dbReference type="InterPro" id="IPR027417">
    <property type="entry name" value="P-loop_NTPase"/>
</dbReference>
<keyword evidence="6" id="KW-0347">Helicase</keyword>
<feature type="compositionally biased region" description="Polar residues" evidence="12">
    <location>
        <begin position="351"/>
        <end position="364"/>
    </location>
</feature>
<keyword evidence="9" id="KW-0943">RNA-mediated gene silencing</keyword>
<keyword evidence="7" id="KW-0067">ATP-binding</keyword>
<evidence type="ECO:0000259" key="15">
    <source>
        <dbReference type="PROSITE" id="PS51194"/>
    </source>
</evidence>
<dbReference type="EMBL" id="JANBOH010000163">
    <property type="protein sequence ID" value="KAJ1644468.1"/>
    <property type="molecule type" value="Genomic_DNA"/>
</dbReference>
<evidence type="ECO:0000256" key="3">
    <source>
        <dbReference type="ARBA" id="ARBA00022737"/>
    </source>
</evidence>
<dbReference type="PROSITE" id="PS50142">
    <property type="entry name" value="RNASE_3_2"/>
    <property type="match status" value="2"/>
</dbReference>
<evidence type="ECO:0000256" key="12">
    <source>
        <dbReference type="SAM" id="MobiDB-lite"/>
    </source>
</evidence>
<evidence type="ECO:0000256" key="4">
    <source>
        <dbReference type="ARBA" id="ARBA00022741"/>
    </source>
</evidence>
<dbReference type="CDD" id="cd18034">
    <property type="entry name" value="DEXHc_dicer"/>
    <property type="match status" value="1"/>
</dbReference>